<name>A0A1D1XUV2_9ARAE</name>
<reference evidence="2" key="1">
    <citation type="submission" date="2015-07" db="EMBL/GenBank/DDBJ databases">
        <title>Transcriptome Assembly of Anthurium amnicola.</title>
        <authorList>
            <person name="Suzuki J."/>
        </authorList>
    </citation>
    <scope>NUCLEOTIDE SEQUENCE</scope>
</reference>
<sequence>MSLCCVLFDCRSLLVMQGKSADRVRRAISSTMKPRTILVFGKSQQKKHLPLDGMRLTSPITPHASPWGPPSNRPPNHARHPSAPKHYGSIPTSGVLQAPSARPQHTPTLNGIQPLFVAPAPVATAPVPYPAPVSLPPTSSGWTLAVPSRHTAPRLPVPGTGVFLPPPGSGSGHPSQQPPGNTMSDDSCCPAEMPAPLENDNGTDKFTSNSNYSPKFKADAVGQRHECNGNLNGGPGGSRVVCKEDQQTASARKKVASKPMNGSKQG</sequence>
<evidence type="ECO:0000313" key="2">
    <source>
        <dbReference type="EMBL" id="JAT46175.1"/>
    </source>
</evidence>
<gene>
    <name evidence="2" type="ORF">g.128018</name>
</gene>
<dbReference type="PANTHER" id="PTHR31447:SF0">
    <property type="entry name" value="HYDROXYPROLINE-RICH GLYCOPROTEIN FAMILY PROTEIN"/>
    <property type="match status" value="1"/>
</dbReference>
<dbReference type="PANTHER" id="PTHR31447">
    <property type="entry name" value="HYDROXYPROLINE-RICH GLYCOPROTEIN FAMILY PROTEIN-RELATED"/>
    <property type="match status" value="1"/>
</dbReference>
<dbReference type="GO" id="GO:0003729">
    <property type="term" value="F:mRNA binding"/>
    <property type="evidence" value="ECO:0007669"/>
    <property type="project" value="InterPro"/>
</dbReference>
<dbReference type="InterPro" id="IPR044842">
    <property type="entry name" value="ALKBH9B/ALKBH10B-like"/>
</dbReference>
<feature type="compositionally biased region" description="Polar residues" evidence="1">
    <location>
        <begin position="204"/>
        <end position="213"/>
    </location>
</feature>
<feature type="region of interest" description="Disordered" evidence="1">
    <location>
        <begin position="162"/>
        <end position="266"/>
    </location>
</feature>
<evidence type="ECO:0000256" key="1">
    <source>
        <dbReference type="SAM" id="MobiDB-lite"/>
    </source>
</evidence>
<feature type="region of interest" description="Disordered" evidence="1">
    <location>
        <begin position="58"/>
        <end position="112"/>
    </location>
</feature>
<dbReference type="GO" id="GO:0032451">
    <property type="term" value="F:demethylase activity"/>
    <property type="evidence" value="ECO:0007669"/>
    <property type="project" value="InterPro"/>
</dbReference>
<protein>
    <submittedName>
        <fullName evidence="2">Uncharacterized protein</fullName>
    </submittedName>
</protein>
<dbReference type="AlphaFoldDB" id="A0A1D1XUV2"/>
<accession>A0A1D1XUV2</accession>
<dbReference type="GO" id="GO:0006402">
    <property type="term" value="P:mRNA catabolic process"/>
    <property type="evidence" value="ECO:0007669"/>
    <property type="project" value="InterPro"/>
</dbReference>
<organism evidence="2">
    <name type="scientific">Anthurium amnicola</name>
    <dbReference type="NCBI Taxonomy" id="1678845"/>
    <lineage>
        <taxon>Eukaryota</taxon>
        <taxon>Viridiplantae</taxon>
        <taxon>Streptophyta</taxon>
        <taxon>Embryophyta</taxon>
        <taxon>Tracheophyta</taxon>
        <taxon>Spermatophyta</taxon>
        <taxon>Magnoliopsida</taxon>
        <taxon>Liliopsida</taxon>
        <taxon>Araceae</taxon>
        <taxon>Pothoideae</taxon>
        <taxon>Potheae</taxon>
        <taxon>Anthurium</taxon>
    </lineage>
</organism>
<feature type="compositionally biased region" description="Basic and acidic residues" evidence="1">
    <location>
        <begin position="216"/>
        <end position="227"/>
    </location>
</feature>
<dbReference type="EMBL" id="GDJX01021761">
    <property type="protein sequence ID" value="JAT46175.1"/>
    <property type="molecule type" value="Transcribed_RNA"/>
</dbReference>
<proteinExistence type="predicted"/>